<dbReference type="GO" id="GO:0000472">
    <property type="term" value="P:endonucleolytic cleavage to generate mature 5'-end of SSU-rRNA from (SSU-rRNA, 5.8S rRNA, LSU-rRNA)"/>
    <property type="evidence" value="ECO:0007669"/>
    <property type="project" value="TreeGrafter"/>
</dbReference>
<dbReference type="InterPro" id="IPR016024">
    <property type="entry name" value="ARM-type_fold"/>
</dbReference>
<dbReference type="PANTHER" id="PTHR13102">
    <property type="entry name" value="NUCLEOLAR PROTEIN 9"/>
    <property type="match status" value="1"/>
</dbReference>
<dbReference type="Gene3D" id="1.25.10.10">
    <property type="entry name" value="Leucine-rich Repeat Variant"/>
    <property type="match status" value="1"/>
</dbReference>
<evidence type="ECO:0000256" key="3">
    <source>
        <dbReference type="ARBA" id="ARBA00030932"/>
    </source>
</evidence>
<evidence type="ECO:0000256" key="1">
    <source>
        <dbReference type="ARBA" id="ARBA00016427"/>
    </source>
</evidence>
<dbReference type="Proteomes" id="UP001176517">
    <property type="component" value="Unassembled WGS sequence"/>
</dbReference>
<feature type="compositionally biased region" description="Polar residues" evidence="5">
    <location>
        <begin position="34"/>
        <end position="47"/>
    </location>
</feature>
<dbReference type="SUPFAM" id="SSF48371">
    <property type="entry name" value="ARM repeat"/>
    <property type="match status" value="2"/>
</dbReference>
<accession>A0AAN6GQS9</accession>
<dbReference type="EMBL" id="JAPDMZ010000060">
    <property type="protein sequence ID" value="KAK0552656.1"/>
    <property type="molecule type" value="Genomic_DNA"/>
</dbReference>
<feature type="region of interest" description="Disordered" evidence="5">
    <location>
        <begin position="384"/>
        <end position="406"/>
    </location>
</feature>
<feature type="region of interest" description="Disordered" evidence="5">
    <location>
        <begin position="579"/>
        <end position="634"/>
    </location>
</feature>
<dbReference type="GO" id="GO:0000056">
    <property type="term" value="P:ribosomal small subunit export from nucleus"/>
    <property type="evidence" value="ECO:0007669"/>
    <property type="project" value="TreeGrafter"/>
</dbReference>
<dbReference type="InterPro" id="IPR001313">
    <property type="entry name" value="Pumilio_RNA-bd_rpt"/>
</dbReference>
<feature type="region of interest" description="Disordered" evidence="5">
    <location>
        <begin position="880"/>
        <end position="971"/>
    </location>
</feature>
<gene>
    <name evidence="6" type="primary">NOP9</name>
    <name evidence="6" type="ORF">OC846_002833</name>
</gene>
<feature type="region of interest" description="Disordered" evidence="5">
    <location>
        <begin position="509"/>
        <end position="541"/>
    </location>
</feature>
<evidence type="ECO:0000313" key="7">
    <source>
        <dbReference type="Proteomes" id="UP001176517"/>
    </source>
</evidence>
<feature type="compositionally biased region" description="Basic and acidic residues" evidence="5">
    <location>
        <begin position="912"/>
        <end position="924"/>
    </location>
</feature>
<feature type="compositionally biased region" description="Basic and acidic residues" evidence="5">
    <location>
        <begin position="524"/>
        <end position="541"/>
    </location>
</feature>
<dbReference type="InterPro" id="IPR011989">
    <property type="entry name" value="ARM-like"/>
</dbReference>
<feature type="compositionally biased region" description="Basic residues" evidence="5">
    <location>
        <begin position="598"/>
        <end position="610"/>
    </location>
</feature>
<dbReference type="InterPro" id="IPR040000">
    <property type="entry name" value="NOP9"/>
</dbReference>
<proteinExistence type="predicted"/>
<keyword evidence="2" id="KW-0677">Repeat</keyword>
<keyword evidence="7" id="KW-1185">Reference proteome</keyword>
<dbReference type="GO" id="GO:0030686">
    <property type="term" value="C:90S preribosome"/>
    <property type="evidence" value="ECO:0007669"/>
    <property type="project" value="TreeGrafter"/>
</dbReference>
<feature type="region of interest" description="Disordered" evidence="5">
    <location>
        <begin position="657"/>
        <end position="700"/>
    </location>
</feature>
<feature type="region of interest" description="Disordered" evidence="5">
    <location>
        <begin position="1"/>
        <end position="64"/>
    </location>
</feature>
<dbReference type="Pfam" id="PF22493">
    <property type="entry name" value="PUF_NOP9"/>
    <property type="match status" value="1"/>
</dbReference>
<feature type="compositionally biased region" description="Basic and acidic residues" evidence="5">
    <location>
        <begin position="934"/>
        <end position="948"/>
    </location>
</feature>
<evidence type="ECO:0000256" key="5">
    <source>
        <dbReference type="SAM" id="MobiDB-lite"/>
    </source>
</evidence>
<dbReference type="AlphaFoldDB" id="A0AAN6GQS9"/>
<dbReference type="GO" id="GO:0030688">
    <property type="term" value="C:preribosome, small subunit precursor"/>
    <property type="evidence" value="ECO:0007669"/>
    <property type="project" value="TreeGrafter"/>
</dbReference>
<dbReference type="GO" id="GO:0000480">
    <property type="term" value="P:endonucleolytic cleavage in 5'-ETS of tricistronic rRNA transcript (SSU-rRNA, 5.8S rRNA, LSU-rRNA)"/>
    <property type="evidence" value="ECO:0007669"/>
    <property type="project" value="TreeGrafter"/>
</dbReference>
<comment type="caution">
    <text evidence="6">The sequence shown here is derived from an EMBL/GenBank/DDBJ whole genome shotgun (WGS) entry which is preliminary data.</text>
</comment>
<protein>
    <recommendedName>
        <fullName evidence="1">Nucleolar protein 9</fullName>
    </recommendedName>
    <alternativeName>
        <fullName evidence="3 4">Pumilio domain-containing protein NOP9</fullName>
    </alternativeName>
</protein>
<evidence type="ECO:0000256" key="2">
    <source>
        <dbReference type="ARBA" id="ARBA00022737"/>
    </source>
</evidence>
<feature type="compositionally biased region" description="Acidic residues" evidence="5">
    <location>
        <begin position="582"/>
        <end position="591"/>
    </location>
</feature>
<feature type="compositionally biased region" description="Acidic residues" evidence="5">
    <location>
        <begin position="681"/>
        <end position="690"/>
    </location>
</feature>
<organism evidence="6 7">
    <name type="scientific">Tilletia horrida</name>
    <dbReference type="NCBI Taxonomy" id="155126"/>
    <lineage>
        <taxon>Eukaryota</taxon>
        <taxon>Fungi</taxon>
        <taxon>Dikarya</taxon>
        <taxon>Basidiomycota</taxon>
        <taxon>Ustilaginomycotina</taxon>
        <taxon>Exobasidiomycetes</taxon>
        <taxon>Tilletiales</taxon>
        <taxon>Tilletiaceae</taxon>
        <taxon>Tilletia</taxon>
    </lineage>
</organism>
<dbReference type="SMART" id="SM00025">
    <property type="entry name" value="Pumilio"/>
    <property type="match status" value="4"/>
</dbReference>
<dbReference type="PANTHER" id="PTHR13102:SF0">
    <property type="entry name" value="NUCLEOLAR PROTEIN 9"/>
    <property type="match status" value="1"/>
</dbReference>
<name>A0AAN6GQS9_9BASI</name>
<sequence>MPREHKVRQRGKKKSKQQPQEQEQLEAEQDFHNEQQQPSWILSQQEFQQEHGNENGTGRVEGGAYGADAFDESTPFGLVAPEIKSYFKTAYADLVAAAQPQHYAEYDDDGDSQQHTLLLNAALQELSGHELALATDPDTSVVLEYMIQHINPIQLRIFADRFSGSLFTLATHRFGSHVVEAILGSLHHLLSSAAISAPRTPASLVETSESSQGTLRSPSQLIIDYAAELRQGGDEAISTLLHHPFGTHTLRTLLSVLSGHLTGDSTSNIRSKRSAAFRQKEVVSAKGKGKEGPQAQVNTANVPEEFKGLLQDVISDLTASLGVNEIRALSHNPVAAPTLGLLLTLEEPKPSENDQVGIAGRLADLLLDEIPTLCAEFQTSRSSKSKKGLSNVDPWELPPTPERSDHMESALRDPIASHLIQGALEAIARRARAFPAGSSLHAHICAGGRLFWRTYILGRTVNLASHPSANYIVQACLALLGQNGSGGQNGADEQGDELRAAIEEIHRSGKKLVKESSTASADSKAAEGGKGKAKEPRAKTENRTGALLALLTRAGRLGPAGGCETDAFQAVLTSFGLVEGKNEDDGEDGADESNVRKPDKKKSSKKKKRKGENGEAVEDENDDGIQQAATKKAATVDPDRLKALLVPCIMSLRTRNAYERMLSKPPGKKSGGSERKRRRDDDDEEVDGEDNVANGVSAQGQAETSLATPLFGSILSVPGSLLLQAMLRLSPAISEAVYASLLHSSNGPVLLRNLATSAPGAHLLISALGCGQASFKNRVALQRALLEILPDLFKGALGKWGSRIADACWDFADPFFKDKIGAKSLENERVLLASEFGNFFLRRVNVALYRRDPRKWKEEYLKGVERKAFIPSLEEDWRQECASESTTEHSVEGTTPSKPPSNANGHSQPAETDAKASVADDEKPKKVRGRKKKRESDTGDDAAKAGEKKVKRQKAKPDSSSLDAILNQIAD</sequence>
<feature type="compositionally biased region" description="Basic residues" evidence="5">
    <location>
        <begin position="1"/>
        <end position="16"/>
    </location>
</feature>
<dbReference type="GO" id="GO:0005730">
    <property type="term" value="C:nucleolus"/>
    <property type="evidence" value="ECO:0007669"/>
    <property type="project" value="TreeGrafter"/>
</dbReference>
<feature type="compositionally biased region" description="Basic and acidic residues" evidence="5">
    <location>
        <begin position="880"/>
        <end position="891"/>
    </location>
</feature>
<evidence type="ECO:0000256" key="4">
    <source>
        <dbReference type="ARBA" id="ARBA00031929"/>
    </source>
</evidence>
<evidence type="ECO:0000313" key="6">
    <source>
        <dbReference type="EMBL" id="KAK0552656.1"/>
    </source>
</evidence>
<dbReference type="GO" id="GO:0000447">
    <property type="term" value="P:endonucleolytic cleavage in ITS1 to separate SSU-rRNA from 5.8S rRNA and LSU-rRNA from tricistronic rRNA transcript (SSU-rRNA, 5.8S rRNA, LSU-rRNA)"/>
    <property type="evidence" value="ECO:0007669"/>
    <property type="project" value="TreeGrafter"/>
</dbReference>
<feature type="compositionally biased region" description="Polar residues" evidence="5">
    <location>
        <begin position="892"/>
        <end position="910"/>
    </location>
</feature>
<reference evidence="6" key="1">
    <citation type="journal article" date="2023" name="PhytoFront">
        <title>Draft Genome Resources of Seven Strains of Tilletia horrida, Causal Agent of Kernel Smut of Rice.</title>
        <authorList>
            <person name="Khanal S."/>
            <person name="Antony Babu S."/>
            <person name="Zhou X.G."/>
        </authorList>
    </citation>
    <scope>NUCLEOTIDE SEQUENCE</scope>
    <source>
        <strain evidence="6">TX6</strain>
    </source>
</reference>
<dbReference type="GO" id="GO:0003723">
    <property type="term" value="F:RNA binding"/>
    <property type="evidence" value="ECO:0007669"/>
    <property type="project" value="InterPro"/>
</dbReference>